<dbReference type="InterPro" id="IPR003709">
    <property type="entry name" value="VanY-like_core_dom"/>
</dbReference>
<dbReference type="PANTHER" id="PTHR34385">
    <property type="entry name" value="D-ALANYL-D-ALANINE CARBOXYPEPTIDASE"/>
    <property type="match status" value="1"/>
</dbReference>
<dbReference type="PANTHER" id="PTHR34385:SF1">
    <property type="entry name" value="PEPTIDOGLYCAN L-ALANYL-D-GLUTAMATE ENDOPEPTIDASE CWLK"/>
    <property type="match status" value="1"/>
</dbReference>
<dbReference type="Gene3D" id="3.30.1380.10">
    <property type="match status" value="1"/>
</dbReference>
<evidence type="ECO:0000259" key="1">
    <source>
        <dbReference type="Pfam" id="PF02557"/>
    </source>
</evidence>
<accession>A0A6J6UDK9</accession>
<gene>
    <name evidence="2" type="ORF">UFOPK2842_00738</name>
</gene>
<dbReference type="GO" id="GO:0008233">
    <property type="term" value="F:peptidase activity"/>
    <property type="evidence" value="ECO:0007669"/>
    <property type="project" value="InterPro"/>
</dbReference>
<dbReference type="InterPro" id="IPR009045">
    <property type="entry name" value="Zn_M74/Hedgehog-like"/>
</dbReference>
<dbReference type="EMBL" id="CAEZZI010000063">
    <property type="protein sequence ID" value="CAB4757224.1"/>
    <property type="molecule type" value="Genomic_DNA"/>
</dbReference>
<dbReference type="GO" id="GO:0006508">
    <property type="term" value="P:proteolysis"/>
    <property type="evidence" value="ECO:0007669"/>
    <property type="project" value="InterPro"/>
</dbReference>
<dbReference type="InterPro" id="IPR052179">
    <property type="entry name" value="DD-CPase-like"/>
</dbReference>
<reference evidence="2" key="1">
    <citation type="submission" date="2020-05" db="EMBL/GenBank/DDBJ databases">
        <authorList>
            <person name="Chiriac C."/>
            <person name="Salcher M."/>
            <person name="Ghai R."/>
            <person name="Kavagutti S V."/>
        </authorList>
    </citation>
    <scope>NUCLEOTIDE SEQUENCE</scope>
</reference>
<proteinExistence type="predicted"/>
<name>A0A6J6UDK9_9ZZZZ</name>
<dbReference type="SUPFAM" id="SSF55166">
    <property type="entry name" value="Hedgehog/DD-peptidase"/>
    <property type="match status" value="1"/>
</dbReference>
<evidence type="ECO:0000313" key="2">
    <source>
        <dbReference type="EMBL" id="CAB4757224.1"/>
    </source>
</evidence>
<sequence>MFLRVKKWTFPACYSFSMFFVAVLLMGAASLFGLAADAITHKENKIVQEIKFHPVYCFNKPTEKLIIRPDFIGCVIGEDEPLGESEIVEGTERPTDINPQVLARFHSAQAAAKEIGIEMSIDSGFRTTETQNYLYQRAIKEHKTAEEAKKWVLPSDLSRHPWGLALDVNLHHEKSGASWLEANGATFGLCRVYENEWWHFEPLTAPGGICPPLEPDASQVK</sequence>
<dbReference type="AlphaFoldDB" id="A0A6J6UDK9"/>
<dbReference type="Pfam" id="PF02557">
    <property type="entry name" value="VanY"/>
    <property type="match status" value="1"/>
</dbReference>
<protein>
    <submittedName>
        <fullName evidence="2">Unannotated protein</fullName>
    </submittedName>
</protein>
<feature type="domain" description="D-alanyl-D-alanine carboxypeptidase-like core" evidence="1">
    <location>
        <begin position="97"/>
        <end position="195"/>
    </location>
</feature>
<organism evidence="2">
    <name type="scientific">freshwater metagenome</name>
    <dbReference type="NCBI Taxonomy" id="449393"/>
    <lineage>
        <taxon>unclassified sequences</taxon>
        <taxon>metagenomes</taxon>
        <taxon>ecological metagenomes</taxon>
    </lineage>
</organism>